<dbReference type="GO" id="GO:0005634">
    <property type="term" value="C:nucleus"/>
    <property type="evidence" value="ECO:0007669"/>
    <property type="project" value="TreeGrafter"/>
</dbReference>
<evidence type="ECO:0000313" key="4">
    <source>
        <dbReference type="EMBL" id="KAF6019187.1"/>
    </source>
</evidence>
<dbReference type="EMBL" id="VXIV02003250">
    <property type="protein sequence ID" value="KAF6019187.1"/>
    <property type="molecule type" value="Genomic_DNA"/>
</dbReference>
<gene>
    <name evidence="4" type="ORF">EB796_022490</name>
</gene>
<accession>A0A7J7J053</accession>
<proteinExistence type="predicted"/>
<evidence type="ECO:0000256" key="1">
    <source>
        <dbReference type="ARBA" id="ARBA00022574"/>
    </source>
</evidence>
<dbReference type="SUPFAM" id="SSF50978">
    <property type="entry name" value="WD40 repeat-like"/>
    <property type="match status" value="1"/>
</dbReference>
<dbReference type="GO" id="GO:1990841">
    <property type="term" value="F:promoter-specific chromatin binding"/>
    <property type="evidence" value="ECO:0007669"/>
    <property type="project" value="TreeGrafter"/>
</dbReference>
<dbReference type="Pfam" id="PF00400">
    <property type="entry name" value="WD40"/>
    <property type="match status" value="2"/>
</dbReference>
<dbReference type="Gene3D" id="2.130.10.10">
    <property type="entry name" value="YVTN repeat-like/Quinoprotein amine dehydrogenase"/>
    <property type="match status" value="2"/>
</dbReference>
<dbReference type="InterPro" id="IPR036322">
    <property type="entry name" value="WD40_repeat_dom_sf"/>
</dbReference>
<dbReference type="SMART" id="SM00320">
    <property type="entry name" value="WD40"/>
    <property type="match status" value="3"/>
</dbReference>
<keyword evidence="5" id="KW-1185">Reference proteome</keyword>
<dbReference type="PROSITE" id="PS00678">
    <property type="entry name" value="WD_REPEATS_1"/>
    <property type="match status" value="1"/>
</dbReference>
<protein>
    <submittedName>
        <fullName evidence="4">WDR13</fullName>
    </submittedName>
</protein>
<dbReference type="PANTHER" id="PTHR22838:SF4">
    <property type="entry name" value="WD REPEAT-CONTAINING PROTEIN 13"/>
    <property type="match status" value="1"/>
</dbReference>
<feature type="repeat" description="WD" evidence="3">
    <location>
        <begin position="231"/>
        <end position="263"/>
    </location>
</feature>
<dbReference type="InterPro" id="IPR001680">
    <property type="entry name" value="WD40_rpt"/>
</dbReference>
<sequence length="270" mass="29826">MFDFAWSISNDNILSSSLDGTARLWEVSSTKCIRVYGSRHGPEILCCTFQPMNNNLFAIGKGNAEIQILNVSTGKSPRNGLAKVAGRILSLSYNATGNLLWSSDDKGYIFSFICDPLTGKLSSKFKKTEVCVGYPITSICSRTWINREARDPCLLANCGIGSVILFRVNPADGSLMAKRKFPIKQRGQLIRSTFCPLMSFHQGACIVTGSEDMNVYFFDTERDSKPCVNKLQGHSAPVLDVCFNYDESLLASCDANGTVIIWKRNEKLNS</sequence>
<dbReference type="InterPro" id="IPR051350">
    <property type="entry name" value="WD_repeat-ST_regulator"/>
</dbReference>
<dbReference type="PROSITE" id="PS50294">
    <property type="entry name" value="WD_REPEATS_REGION"/>
    <property type="match status" value="1"/>
</dbReference>
<comment type="caution">
    <text evidence="4">The sequence shown here is derived from an EMBL/GenBank/DDBJ whole genome shotgun (WGS) entry which is preliminary data.</text>
</comment>
<keyword evidence="2" id="KW-0677">Repeat</keyword>
<name>A0A7J7J053_BUGNE</name>
<reference evidence="4" key="1">
    <citation type="submission" date="2020-06" db="EMBL/GenBank/DDBJ databases">
        <title>Draft genome of Bugula neritina, a colonial animal packing powerful symbionts and potential medicines.</title>
        <authorList>
            <person name="Rayko M."/>
        </authorList>
    </citation>
    <scope>NUCLEOTIDE SEQUENCE [LARGE SCALE GENOMIC DNA]</scope>
    <source>
        <strain evidence="4">Kwan_BN1</strain>
    </source>
</reference>
<dbReference type="Proteomes" id="UP000593567">
    <property type="component" value="Unassembled WGS sequence"/>
</dbReference>
<evidence type="ECO:0000256" key="2">
    <source>
        <dbReference type="ARBA" id="ARBA00022737"/>
    </source>
</evidence>
<dbReference type="InterPro" id="IPR019775">
    <property type="entry name" value="WD40_repeat_CS"/>
</dbReference>
<organism evidence="4 5">
    <name type="scientific">Bugula neritina</name>
    <name type="common">Brown bryozoan</name>
    <name type="synonym">Sertularia neritina</name>
    <dbReference type="NCBI Taxonomy" id="10212"/>
    <lineage>
        <taxon>Eukaryota</taxon>
        <taxon>Metazoa</taxon>
        <taxon>Spiralia</taxon>
        <taxon>Lophotrochozoa</taxon>
        <taxon>Bryozoa</taxon>
        <taxon>Gymnolaemata</taxon>
        <taxon>Cheilostomatida</taxon>
        <taxon>Flustrina</taxon>
        <taxon>Buguloidea</taxon>
        <taxon>Bugulidae</taxon>
        <taxon>Bugula</taxon>
    </lineage>
</organism>
<evidence type="ECO:0000256" key="3">
    <source>
        <dbReference type="PROSITE-ProRule" id="PRU00221"/>
    </source>
</evidence>
<dbReference type="InterPro" id="IPR015943">
    <property type="entry name" value="WD40/YVTN_repeat-like_dom_sf"/>
</dbReference>
<evidence type="ECO:0000313" key="5">
    <source>
        <dbReference type="Proteomes" id="UP000593567"/>
    </source>
</evidence>
<dbReference type="PANTHER" id="PTHR22838">
    <property type="entry name" value="WD REPEAT PROTEIN 26-RELATED"/>
    <property type="match status" value="1"/>
</dbReference>
<keyword evidence="1 3" id="KW-0853">WD repeat</keyword>
<dbReference type="PROSITE" id="PS50082">
    <property type="entry name" value="WD_REPEATS_2"/>
    <property type="match status" value="2"/>
</dbReference>
<dbReference type="AlphaFoldDB" id="A0A7J7J053"/>
<dbReference type="OrthoDB" id="1932312at2759"/>
<feature type="repeat" description="WD" evidence="3">
    <location>
        <begin position="1"/>
        <end position="35"/>
    </location>
</feature>